<evidence type="ECO:0000313" key="3">
    <source>
        <dbReference type="Proteomes" id="UP001623591"/>
    </source>
</evidence>
<organism evidence="2 3">
    <name type="scientific">Candidatus Clostridium stratigraminis</name>
    <dbReference type="NCBI Taxonomy" id="3381661"/>
    <lineage>
        <taxon>Bacteria</taxon>
        <taxon>Bacillati</taxon>
        <taxon>Bacillota</taxon>
        <taxon>Clostridia</taxon>
        <taxon>Eubacteriales</taxon>
        <taxon>Clostridiaceae</taxon>
        <taxon>Clostridium</taxon>
    </lineage>
</organism>
<keyword evidence="1" id="KW-0472">Membrane</keyword>
<evidence type="ECO:0000313" key="2">
    <source>
        <dbReference type="EMBL" id="MFL0247126.1"/>
    </source>
</evidence>
<feature type="transmembrane region" description="Helical" evidence="1">
    <location>
        <begin position="117"/>
        <end position="137"/>
    </location>
</feature>
<dbReference type="Proteomes" id="UP001623591">
    <property type="component" value="Unassembled WGS sequence"/>
</dbReference>
<feature type="transmembrane region" description="Helical" evidence="1">
    <location>
        <begin position="143"/>
        <end position="163"/>
    </location>
</feature>
<comment type="caution">
    <text evidence="2">The sequence shown here is derived from an EMBL/GenBank/DDBJ whole genome shotgun (WGS) entry which is preliminary data.</text>
</comment>
<accession>A0ABW8T443</accession>
<name>A0ABW8T443_9CLOT</name>
<feature type="transmembrane region" description="Helical" evidence="1">
    <location>
        <begin position="46"/>
        <end position="70"/>
    </location>
</feature>
<proteinExistence type="predicted"/>
<reference evidence="2 3" key="1">
    <citation type="submission" date="2024-11" db="EMBL/GenBank/DDBJ databases">
        <authorList>
            <person name="Heng Y.C."/>
            <person name="Lim A.C.H."/>
            <person name="Lee J.K.Y."/>
            <person name="Kittelmann S."/>
        </authorList>
    </citation>
    <scope>NUCLEOTIDE SEQUENCE [LARGE SCALE GENOMIC DNA]</scope>
    <source>
        <strain evidence="2 3">WILCCON 0185</strain>
    </source>
</reference>
<protein>
    <submittedName>
        <fullName evidence="2">Uncharacterized protein</fullName>
    </submittedName>
</protein>
<keyword evidence="1" id="KW-1133">Transmembrane helix</keyword>
<dbReference type="RefSeq" id="WP_406769571.1">
    <property type="nucleotide sequence ID" value="NZ_JBJHZZ010000004.1"/>
</dbReference>
<feature type="transmembrane region" description="Helical" evidence="1">
    <location>
        <begin position="7"/>
        <end position="26"/>
    </location>
</feature>
<gene>
    <name evidence="2" type="ORF">ACJDUG_09085</name>
</gene>
<evidence type="ECO:0000256" key="1">
    <source>
        <dbReference type="SAM" id="Phobius"/>
    </source>
</evidence>
<keyword evidence="3" id="KW-1185">Reference proteome</keyword>
<keyword evidence="1" id="KW-0812">Transmembrane</keyword>
<dbReference type="EMBL" id="JBJHZZ010000004">
    <property type="protein sequence ID" value="MFL0247126.1"/>
    <property type="molecule type" value="Genomic_DNA"/>
</dbReference>
<sequence>MINLREIRISLLYFFYFVLMISVLLFVRKHHLLTGSIRNIGAGDIILVIIVTFILFAIIPCLAVSIYHIVKAVRYNKVYYKEKHYAEWCYSRDEWTGFINNNYRINNRIEIKSFKKAAVYFSIVVFIAYFLYFLTNIKDRKNMPAYILIAVASYLICFIPVMIKNKISMIDHLLFTNRSVILMQGTIIVNGEIFNLDIPLKKEMMKKQIRNGNIEIEYAVPARYSDKYSNRRYLNVKDVKKLIIPIPSDKYEEAAKYIKVPLPITIGYRK</sequence>